<name>A0ABM3K9X1_BACDO</name>
<proteinExistence type="predicted"/>
<evidence type="ECO:0000313" key="4">
    <source>
        <dbReference type="RefSeq" id="XP_049318257.1"/>
    </source>
</evidence>
<evidence type="ECO:0000256" key="1">
    <source>
        <dbReference type="SAM" id="MobiDB-lite"/>
    </source>
</evidence>
<evidence type="ECO:0000313" key="3">
    <source>
        <dbReference type="RefSeq" id="XP_049316473.1"/>
    </source>
</evidence>
<keyword evidence="2" id="KW-1185">Reference proteome</keyword>
<organism evidence="2 4">
    <name type="scientific">Bactrocera dorsalis</name>
    <name type="common">Oriental fruit fly</name>
    <name type="synonym">Dacus dorsalis</name>
    <dbReference type="NCBI Taxonomy" id="27457"/>
    <lineage>
        <taxon>Eukaryota</taxon>
        <taxon>Metazoa</taxon>
        <taxon>Ecdysozoa</taxon>
        <taxon>Arthropoda</taxon>
        <taxon>Hexapoda</taxon>
        <taxon>Insecta</taxon>
        <taxon>Pterygota</taxon>
        <taxon>Neoptera</taxon>
        <taxon>Endopterygota</taxon>
        <taxon>Diptera</taxon>
        <taxon>Brachycera</taxon>
        <taxon>Muscomorpha</taxon>
        <taxon>Tephritoidea</taxon>
        <taxon>Tephritidae</taxon>
        <taxon>Bactrocera</taxon>
        <taxon>Bactrocera</taxon>
    </lineage>
</organism>
<dbReference type="GeneID" id="125780310"/>
<protein>
    <submittedName>
        <fullName evidence="3">Uncharacterized protein LOC125779288</fullName>
    </submittedName>
    <submittedName>
        <fullName evidence="4">Uncharacterized protein LOC125780310</fullName>
    </submittedName>
</protein>
<dbReference type="Proteomes" id="UP001652620">
    <property type="component" value="Chromosome 6"/>
</dbReference>
<evidence type="ECO:0000313" key="2">
    <source>
        <dbReference type="Proteomes" id="UP001652620"/>
    </source>
</evidence>
<sequence>MESHKDIARGFVKGDKVKVDALWKEVVTERTQKDISGWKKVWMDWKAFIRKKVAHNNLEARATGGGPFNKHILTPTEDTIAQLCGIYTVVEGIPSTADFGVPSENCNVPPEISSDDDNLPSRSSSARFRRREPMVTDHLRNNIGEQTGALKSIVDGLQENIEATKKINTSIQCLCERVKDLTEENKRHHFEMERLRQSENEMKYKEYELAELKMYSKYQCKPNSN</sequence>
<dbReference type="RefSeq" id="XP_049318257.1">
    <property type="nucleotide sequence ID" value="XM_049462300.1"/>
</dbReference>
<gene>
    <name evidence="4" type="primary">LOC125780310</name>
    <name evidence="3" type="synonym">LOC125779288</name>
</gene>
<accession>A0ABM3K9X1</accession>
<reference evidence="3 4" key="1">
    <citation type="submission" date="2025-05" db="UniProtKB">
        <authorList>
            <consortium name="RefSeq"/>
        </authorList>
    </citation>
    <scope>IDENTIFICATION</scope>
    <source>
        <tissue evidence="3 4">Adult</tissue>
    </source>
</reference>
<feature type="region of interest" description="Disordered" evidence="1">
    <location>
        <begin position="107"/>
        <end position="129"/>
    </location>
</feature>
<dbReference type="RefSeq" id="XP_049316473.1">
    <property type="nucleotide sequence ID" value="XM_049460516.1"/>
</dbReference>